<geneLocation type="plasmid" evidence="2">
    <name>2</name>
</geneLocation>
<gene>
    <name evidence="2" type="ORF">NCTC10113_01399</name>
</gene>
<reference evidence="2" key="1">
    <citation type="submission" date="2019-01" db="EMBL/GenBank/DDBJ databases">
        <authorList>
            <consortium name="Pathogen Informatics"/>
        </authorList>
    </citation>
    <scope>NUCLEOTIDE SEQUENCE [LARGE SCALE GENOMIC DNA]</scope>
    <source>
        <strain evidence="2">NCTC10113</strain>
    </source>
</reference>
<evidence type="ECO:0008006" key="3">
    <source>
        <dbReference type="Google" id="ProtNLM"/>
    </source>
</evidence>
<keyword evidence="1" id="KW-0732">Signal</keyword>
<dbReference type="EMBL" id="LR214939">
    <property type="protein sequence ID" value="VEU56490.1"/>
    <property type="molecule type" value="Genomic_DNA"/>
</dbReference>
<sequence>MNKNKCKIKSSFLFLTPLITPLLLVAAKCSEDKKPDFPKQNEIVFEKDDAINSLNKNIEKFSETIEQYLKKQFLLNNNYLNKLLKGENLEITKLPNNQIATHQVEALLWNLTKKSNGIVGIFKDFSISLINNFDGLFSQLNINNSLKTKMFSFIDSIDNILLLELTKTTAKIALDAQNNKITTANISSYFSNNTNLLSSFTLFSSTLQEMLYDLIVQSIVNSENNDEAFNKELKNIEPKLAPLKTIIKNSVENIFLDLKKQNSSSFSLMTKKFQAMLFNINSKVLEIAKLHFSTEENKNKFNQLWDSKLELYKNFIKDNSMSFVSTIFLIQNNLQQISNVEYSVDLVKQNNLKIIDDFLKNAVSNLKNISVSEEDIQKLTNENGDPNKNIFNNEGYKKIYEIELDKILNYLINFNAEKWTTYVKNIVNRNFSTFLNLITQRQTNNLLNFVSLWAKDKSLTYEKFVENNNTNNLLNEIGNLAELKQSIDYLFLPLAKEAIDQTLALFNDENYSKIVDLVQPLRDFYNGYFEKWKDVMEQPNLIKFLAAKVKWDLEKESILNSIQFKTEQIKTKFKNSFNKRMKLASNLLENMLKGMSDLSENVEKVLIKRIESL</sequence>
<feature type="chain" id="PRO_5019182000" description="Lipoprotein" evidence="1">
    <location>
        <begin position="27"/>
        <end position="613"/>
    </location>
</feature>
<name>A0A448ZZ09_METSV</name>
<keyword evidence="2" id="KW-0614">Plasmid</keyword>
<protein>
    <recommendedName>
        <fullName evidence="3">Lipoprotein</fullName>
    </recommendedName>
</protein>
<feature type="signal peptide" evidence="1">
    <location>
        <begin position="1"/>
        <end position="26"/>
    </location>
</feature>
<evidence type="ECO:0000256" key="1">
    <source>
        <dbReference type="SAM" id="SignalP"/>
    </source>
</evidence>
<accession>A0A448ZZ09</accession>
<evidence type="ECO:0000313" key="2">
    <source>
        <dbReference type="EMBL" id="VEU56490.1"/>
    </source>
</evidence>
<dbReference type="RefSeq" id="WP_024544307.1">
    <property type="nucleotide sequence ID" value="NZ_LR214938.2"/>
</dbReference>
<organism evidence="2">
    <name type="scientific">Metamycoplasma salivarium</name>
    <name type="common">Mycoplasma salivarium</name>
    <dbReference type="NCBI Taxonomy" id="2124"/>
    <lineage>
        <taxon>Bacteria</taxon>
        <taxon>Bacillati</taxon>
        <taxon>Mycoplasmatota</taxon>
        <taxon>Mycoplasmoidales</taxon>
        <taxon>Metamycoplasmataceae</taxon>
        <taxon>Metamycoplasma</taxon>
    </lineage>
</organism>
<proteinExistence type="predicted"/>
<dbReference type="AlphaFoldDB" id="A0A448ZZ09"/>